<dbReference type="AlphaFoldDB" id="A0A8J5GC29"/>
<evidence type="ECO:0000313" key="9">
    <source>
        <dbReference type="Proteomes" id="UP000734854"/>
    </source>
</evidence>
<evidence type="ECO:0000256" key="4">
    <source>
        <dbReference type="ARBA" id="ARBA00023186"/>
    </source>
</evidence>
<dbReference type="InterPro" id="IPR003593">
    <property type="entry name" value="AAA+_ATPase"/>
</dbReference>
<dbReference type="SMART" id="SM01086">
    <property type="entry name" value="ClpB_D2-small"/>
    <property type="match status" value="1"/>
</dbReference>
<dbReference type="Proteomes" id="UP000734854">
    <property type="component" value="Unassembled WGS sequence"/>
</dbReference>
<evidence type="ECO:0000256" key="3">
    <source>
        <dbReference type="ARBA" id="ARBA00022840"/>
    </source>
</evidence>
<dbReference type="Pfam" id="PF07724">
    <property type="entry name" value="AAA_2"/>
    <property type="match status" value="1"/>
</dbReference>
<keyword evidence="4" id="KW-0143">Chaperone</keyword>
<dbReference type="GO" id="GO:0016887">
    <property type="term" value="F:ATP hydrolysis activity"/>
    <property type="evidence" value="ECO:0007669"/>
    <property type="project" value="InterPro"/>
</dbReference>
<dbReference type="InterPro" id="IPR036628">
    <property type="entry name" value="Clp_N_dom_sf"/>
</dbReference>
<dbReference type="Pfam" id="PF10431">
    <property type="entry name" value="ClpB_D2-small"/>
    <property type="match status" value="1"/>
</dbReference>
<dbReference type="PANTHER" id="PTHR11638:SF18">
    <property type="entry name" value="HEAT SHOCK PROTEIN 104"/>
    <property type="match status" value="1"/>
</dbReference>
<dbReference type="Pfam" id="PF02861">
    <property type="entry name" value="Clp_N"/>
    <property type="match status" value="1"/>
</dbReference>
<name>A0A8J5GC29_ZINOF</name>
<dbReference type="InterPro" id="IPR001270">
    <property type="entry name" value="ClpA/B"/>
</dbReference>
<dbReference type="EMBL" id="JACMSC010000010">
    <property type="protein sequence ID" value="KAG6505398.1"/>
    <property type="molecule type" value="Genomic_DNA"/>
</dbReference>
<dbReference type="SUPFAM" id="SSF52540">
    <property type="entry name" value="P-loop containing nucleoside triphosphate hydrolases"/>
    <property type="match status" value="2"/>
</dbReference>
<dbReference type="PANTHER" id="PTHR11638">
    <property type="entry name" value="ATP-DEPENDENT CLP PROTEASE"/>
    <property type="match status" value="1"/>
</dbReference>
<gene>
    <name evidence="8" type="ORF">ZIOFF_037754</name>
</gene>
<dbReference type="InterPro" id="IPR027417">
    <property type="entry name" value="P-loop_NTPase"/>
</dbReference>
<accession>A0A8J5GC29</accession>
<evidence type="ECO:0000256" key="1">
    <source>
        <dbReference type="ARBA" id="ARBA00022737"/>
    </source>
</evidence>
<dbReference type="Gene3D" id="1.10.1780.10">
    <property type="entry name" value="Clp, N-terminal domain"/>
    <property type="match status" value="1"/>
</dbReference>
<keyword evidence="1 5" id="KW-0677">Repeat</keyword>
<evidence type="ECO:0000313" key="8">
    <source>
        <dbReference type="EMBL" id="KAG6505398.1"/>
    </source>
</evidence>
<dbReference type="SUPFAM" id="SSF81923">
    <property type="entry name" value="Double Clp-N motif"/>
    <property type="match status" value="1"/>
</dbReference>
<dbReference type="InterPro" id="IPR003959">
    <property type="entry name" value="ATPase_AAA_core"/>
</dbReference>
<dbReference type="InterPro" id="IPR041546">
    <property type="entry name" value="ClpA/ClpB_AAA_lid"/>
</dbReference>
<sequence>MNPDEFTHETNEGRLSDRELTLGSRHGQHTLLLSQALANSSEGAGDFDHVDDIPISTSLVNVIRRAQSLQRSRGDSHLTVDQLFLGLLEDFQIKDLLKDAGISDARVRAEVEKLHGKEERKGEESLSQNGDINFQTLKTYGRDLVEIAREHKSVIDIDSDDEVDFVIGILSWPFKNNPVLVSDLKNITVVEGLAQRIARGCVPCYLLDVHLVALNMSSLIAGVNYHGEFEDRFEAVLKEVEAAKGKVILFVDQIHLVLGAGAMNAAKPFKSTLARGQLRCIGTTTFEDYRKYIEKDAALNHQFQPVYVMDHPLDAMAIIQGLKEKFQGRHDTGVMNQAHMATQLLFEAPAATQLSHCYFNGRHLTDKTIDLDDQAGANVRIQLDSQSEEIENLEKRRIQLEVELHVRKKGNDEPSKARLVEVKKELYDLTEKLQPLMVKYRKDAVGMDEIQKLKRLRKKLLLIAMKENVQWGGLLRVADIKFGSLLEIDALIAKLEDEDNENLEHIATVASRWKEKERLIGLADKLRERVVGQNQAVEAVAEAVLRSSAGLSRPQKPIGSFLFLGPTGVGKTELAKAIAEQLFEDENLLIRIDMSEYKGQHSMARLIGGPPGRRPYSVGHEEAGQLTEAVRRRPYSVVLLDQVDKADAIVLNTLLSAIEVGRLRDGQEKSVDFTNTVIIMTSDLGADDLDVGMPERHKIIMQVEEHFGPDVLNQFDEIVIFEPLSHDRLRKVARLQLLDTALLLAKRGIALGITDAAWDVILSESYHLLYGASPMNPIKRRLAKKVVSQVSEMLIQGMIDENSTVYVDAVPGKKELSYEVKKKKNGGLVDAEKKSDILMEIPANEIPAIRLLNDPWLPLSISSRRSLSLIGAPSLVSFSSPQTATLLVFSSALPRSSPSPLRRQKRSLSSHRRSLARLLLLSTDHSDAFISSSQRFRGFPLGKFAASYALASFSSPLRSIVGADLNMSKEGGLWFRRRTQEEPFFLILSGASHSGTCTATGDKHSQLPPSLRCRLARGLHV</sequence>
<dbReference type="PROSITE" id="PS51903">
    <property type="entry name" value="CLP_R"/>
    <property type="match status" value="1"/>
</dbReference>
<evidence type="ECO:0000256" key="5">
    <source>
        <dbReference type="PROSITE-ProRule" id="PRU01251"/>
    </source>
</evidence>
<keyword evidence="9" id="KW-1185">Reference proteome</keyword>
<dbReference type="FunFam" id="3.40.50.300:FF:000025">
    <property type="entry name" value="ATP-dependent Clp protease subunit"/>
    <property type="match status" value="1"/>
</dbReference>
<dbReference type="Gene3D" id="3.40.50.300">
    <property type="entry name" value="P-loop containing nucleotide triphosphate hydrolases"/>
    <property type="match status" value="3"/>
</dbReference>
<keyword evidence="3" id="KW-0067">ATP-binding</keyword>
<dbReference type="GO" id="GO:0005524">
    <property type="term" value="F:ATP binding"/>
    <property type="evidence" value="ECO:0007669"/>
    <property type="project" value="UniProtKB-KW"/>
</dbReference>
<dbReference type="InterPro" id="IPR019489">
    <property type="entry name" value="Clp_ATPase_C"/>
</dbReference>
<feature type="coiled-coil region" evidence="6">
    <location>
        <begin position="376"/>
        <end position="403"/>
    </location>
</feature>
<dbReference type="Gene3D" id="1.10.8.60">
    <property type="match status" value="1"/>
</dbReference>
<protein>
    <recommendedName>
        <fullName evidence="7">Clp R domain-containing protein</fullName>
    </recommendedName>
</protein>
<dbReference type="PRINTS" id="PR00300">
    <property type="entry name" value="CLPPROTEASEA"/>
</dbReference>
<dbReference type="CDD" id="cd19499">
    <property type="entry name" value="RecA-like_ClpB_Hsp104-like"/>
    <property type="match status" value="1"/>
</dbReference>
<dbReference type="SMART" id="SM00382">
    <property type="entry name" value="AAA"/>
    <property type="match status" value="1"/>
</dbReference>
<evidence type="ECO:0000256" key="6">
    <source>
        <dbReference type="SAM" id="Coils"/>
    </source>
</evidence>
<evidence type="ECO:0000256" key="2">
    <source>
        <dbReference type="ARBA" id="ARBA00022741"/>
    </source>
</evidence>
<comment type="caution">
    <text evidence="8">The sequence shown here is derived from an EMBL/GenBank/DDBJ whole genome shotgun (WGS) entry which is preliminary data.</text>
</comment>
<proteinExistence type="predicted"/>
<feature type="domain" description="Clp R" evidence="7">
    <location>
        <begin position="1"/>
        <end position="117"/>
    </location>
</feature>
<dbReference type="Pfam" id="PF17871">
    <property type="entry name" value="AAA_lid_9"/>
    <property type="match status" value="1"/>
</dbReference>
<organism evidence="8 9">
    <name type="scientific">Zingiber officinale</name>
    <name type="common">Ginger</name>
    <name type="synonym">Amomum zingiber</name>
    <dbReference type="NCBI Taxonomy" id="94328"/>
    <lineage>
        <taxon>Eukaryota</taxon>
        <taxon>Viridiplantae</taxon>
        <taxon>Streptophyta</taxon>
        <taxon>Embryophyta</taxon>
        <taxon>Tracheophyta</taxon>
        <taxon>Spermatophyta</taxon>
        <taxon>Magnoliopsida</taxon>
        <taxon>Liliopsida</taxon>
        <taxon>Zingiberales</taxon>
        <taxon>Zingiberaceae</taxon>
        <taxon>Zingiber</taxon>
    </lineage>
</organism>
<evidence type="ECO:0000259" key="7">
    <source>
        <dbReference type="PROSITE" id="PS51903"/>
    </source>
</evidence>
<dbReference type="GO" id="GO:0005737">
    <property type="term" value="C:cytoplasm"/>
    <property type="evidence" value="ECO:0007669"/>
    <property type="project" value="TreeGrafter"/>
</dbReference>
<dbReference type="InterPro" id="IPR004176">
    <property type="entry name" value="Clp_R_N"/>
</dbReference>
<keyword evidence="2" id="KW-0547">Nucleotide-binding</keyword>
<dbReference type="InterPro" id="IPR050130">
    <property type="entry name" value="ClpA_ClpB"/>
</dbReference>
<dbReference type="GO" id="GO:0034605">
    <property type="term" value="P:cellular response to heat"/>
    <property type="evidence" value="ECO:0007669"/>
    <property type="project" value="TreeGrafter"/>
</dbReference>
<reference evidence="8 9" key="1">
    <citation type="submission" date="2020-08" db="EMBL/GenBank/DDBJ databases">
        <title>Plant Genome Project.</title>
        <authorList>
            <person name="Zhang R.-G."/>
        </authorList>
    </citation>
    <scope>NUCLEOTIDE SEQUENCE [LARGE SCALE GENOMIC DNA]</scope>
    <source>
        <tissue evidence="8">Rhizome</tissue>
    </source>
</reference>
<keyword evidence="6" id="KW-0175">Coiled coil</keyword>